<dbReference type="InterPro" id="IPR027417">
    <property type="entry name" value="P-loop_NTPase"/>
</dbReference>
<dbReference type="GO" id="GO:0016887">
    <property type="term" value="F:ATP hydrolysis activity"/>
    <property type="evidence" value="ECO:0007669"/>
    <property type="project" value="InterPro"/>
</dbReference>
<dbReference type="PROSITE" id="PS00674">
    <property type="entry name" value="AAA"/>
    <property type="match status" value="1"/>
</dbReference>
<dbReference type="FunFam" id="3.40.50.300:FF:000061">
    <property type="entry name" value="ATPase family, AAA domain-containing 2"/>
    <property type="match status" value="1"/>
</dbReference>
<dbReference type="InterPro" id="IPR003593">
    <property type="entry name" value="AAA+_ATPase"/>
</dbReference>
<dbReference type="Gene3D" id="3.40.50.300">
    <property type="entry name" value="P-loop containing nucleotide triphosphate hydrolases"/>
    <property type="match status" value="1"/>
</dbReference>
<protein>
    <recommendedName>
        <fullName evidence="6">AAA+ ATPase domain-containing protein</fullName>
    </recommendedName>
</protein>
<dbReference type="GO" id="GO:0045815">
    <property type="term" value="P:transcription initiation-coupled chromatin remodeling"/>
    <property type="evidence" value="ECO:0007669"/>
    <property type="project" value="TreeGrafter"/>
</dbReference>
<dbReference type="Gene3D" id="1.10.8.60">
    <property type="match status" value="1"/>
</dbReference>
<dbReference type="GO" id="GO:0003682">
    <property type="term" value="F:chromatin binding"/>
    <property type="evidence" value="ECO:0007669"/>
    <property type="project" value="TreeGrafter"/>
</dbReference>
<dbReference type="InterPro" id="IPR041569">
    <property type="entry name" value="AAA_lid_3"/>
</dbReference>
<dbReference type="InterPro" id="IPR003959">
    <property type="entry name" value="ATPase_AAA_core"/>
</dbReference>
<dbReference type="GO" id="GO:0042393">
    <property type="term" value="F:histone binding"/>
    <property type="evidence" value="ECO:0007669"/>
    <property type="project" value="TreeGrafter"/>
</dbReference>
<dbReference type="EMBL" id="OU896710">
    <property type="protein sequence ID" value="CAH1163487.1"/>
    <property type="molecule type" value="Genomic_DNA"/>
</dbReference>
<dbReference type="GO" id="GO:0006337">
    <property type="term" value="P:nucleosome disassembly"/>
    <property type="evidence" value="ECO:0007669"/>
    <property type="project" value="TreeGrafter"/>
</dbReference>
<name>A0A9P0DKL9_PHACE</name>
<dbReference type="Proteomes" id="UP001153737">
    <property type="component" value="Chromosome 4"/>
</dbReference>
<dbReference type="Pfam" id="PF17862">
    <property type="entry name" value="AAA_lid_3"/>
    <property type="match status" value="1"/>
</dbReference>
<dbReference type="GO" id="GO:0006334">
    <property type="term" value="P:nucleosome assembly"/>
    <property type="evidence" value="ECO:0007669"/>
    <property type="project" value="TreeGrafter"/>
</dbReference>
<keyword evidence="3" id="KW-0067">ATP-binding</keyword>
<evidence type="ECO:0000256" key="4">
    <source>
        <dbReference type="ARBA" id="ARBA00023117"/>
    </source>
</evidence>
<accession>A0A9P0DKL9</accession>
<evidence type="ECO:0000256" key="1">
    <source>
        <dbReference type="ARBA" id="ARBA00006914"/>
    </source>
</evidence>
<organism evidence="7 8">
    <name type="scientific">Phaedon cochleariae</name>
    <name type="common">Mustard beetle</name>
    <dbReference type="NCBI Taxonomy" id="80249"/>
    <lineage>
        <taxon>Eukaryota</taxon>
        <taxon>Metazoa</taxon>
        <taxon>Ecdysozoa</taxon>
        <taxon>Arthropoda</taxon>
        <taxon>Hexapoda</taxon>
        <taxon>Insecta</taxon>
        <taxon>Pterygota</taxon>
        <taxon>Neoptera</taxon>
        <taxon>Endopterygota</taxon>
        <taxon>Coleoptera</taxon>
        <taxon>Polyphaga</taxon>
        <taxon>Cucujiformia</taxon>
        <taxon>Chrysomeloidea</taxon>
        <taxon>Chrysomelidae</taxon>
        <taxon>Chrysomelinae</taxon>
        <taxon>Chrysomelini</taxon>
        <taxon>Phaedon</taxon>
    </lineage>
</organism>
<feature type="region of interest" description="Disordered" evidence="5">
    <location>
        <begin position="1"/>
        <end position="20"/>
    </location>
</feature>
<evidence type="ECO:0000259" key="6">
    <source>
        <dbReference type="SMART" id="SM00382"/>
    </source>
</evidence>
<dbReference type="PANTHER" id="PTHR23069">
    <property type="entry name" value="AAA DOMAIN-CONTAINING"/>
    <property type="match status" value="1"/>
</dbReference>
<comment type="similarity">
    <text evidence="1">Belongs to the AAA ATPase family.</text>
</comment>
<dbReference type="PANTHER" id="PTHR23069:SF0">
    <property type="entry name" value="TAT-BINDING HOMOLOG 7"/>
    <property type="match status" value="1"/>
</dbReference>
<gene>
    <name evidence="7" type="ORF">PHAECO_LOCUS8345</name>
</gene>
<evidence type="ECO:0000256" key="5">
    <source>
        <dbReference type="SAM" id="MobiDB-lite"/>
    </source>
</evidence>
<dbReference type="InterPro" id="IPR003960">
    <property type="entry name" value="ATPase_AAA_CS"/>
</dbReference>
<dbReference type="GO" id="GO:0005634">
    <property type="term" value="C:nucleus"/>
    <property type="evidence" value="ECO:0007669"/>
    <property type="project" value="TreeGrafter"/>
</dbReference>
<reference evidence="7" key="2">
    <citation type="submission" date="2022-10" db="EMBL/GenBank/DDBJ databases">
        <authorList>
            <consortium name="ENA_rothamsted_submissions"/>
            <consortium name="culmorum"/>
            <person name="King R."/>
        </authorList>
    </citation>
    <scope>NUCLEOTIDE SEQUENCE</scope>
</reference>
<keyword evidence="4" id="KW-0103">Bromodomain</keyword>
<keyword evidence="2" id="KW-0547">Nucleotide-binding</keyword>
<evidence type="ECO:0000256" key="3">
    <source>
        <dbReference type="ARBA" id="ARBA00022840"/>
    </source>
</evidence>
<sequence>MSMLNQNKESKGPRRAKSFNKDATDFSKVGGLGNHLKTLREIIIFPLLHGNVFSHFKIKPPRGVLFHGPPGTGKTLVAGALASEINKEGVGKVSFFQRKGADILDIWVGGSEKNLRTLFEKATKNRPSIIFFDELDGLAPIRSGKNDHIHTSVVATLLSLMDGLDSKPGVIVIGATNRIEAIDPALRRPGRFDKELYFPLPSVEARKEIMQVHINSWKHKPSEKFIASLADSTVGFCGSDLQALCSDAVLCCLRRVYPQVETKGCNTKIEANKLEVQECDFMEARLNILPSSLKQGQKMRHMSSIIKPLLIRQENKILEYSQLLWPHFFQEEYRYTISEKRYSGRILLVGSNMQGLNNHLIPSILKNLEHIPAFIYDTRIIDKVKPNLTNVHMNIPSVIVLSRIDEWWDYIDDCDQHSIVSTLEDIHAGLPILTIASCRVDIPTRLHNFFYYNNTLMIKIENPNDKERENFLAPLFFDETCLSLLSIYQETSQNGNHFIKCESSEYQTGRKRKKRGKKVDYLGIGDNPDSIGIPDPHHGKRKLEESNYDLVKKIKLCESKFGDYRSCSSTSLFDPHRKIKQEKGYNGEIMRSTSLESFKKKQYFTRVLSDLLNQRSITLCRKSCTSSNSLDSLLCDKLIKIEPKDDYSVSSVDLIHSQSVFDVHWKRIYTLWKHASLLASRNMSVAQLELLYDVISTCLSINRNSFEAVLLNLETVLRNIEISYQVDGNNVQCP</sequence>
<keyword evidence="8" id="KW-1185">Reference proteome</keyword>
<dbReference type="AlphaFoldDB" id="A0A9P0DKL9"/>
<dbReference type="SUPFAM" id="SSF52540">
    <property type="entry name" value="P-loop containing nucleoside triphosphate hydrolases"/>
    <property type="match status" value="1"/>
</dbReference>
<evidence type="ECO:0000256" key="2">
    <source>
        <dbReference type="ARBA" id="ARBA00022741"/>
    </source>
</evidence>
<dbReference type="SMART" id="SM00382">
    <property type="entry name" value="AAA"/>
    <property type="match status" value="1"/>
</dbReference>
<evidence type="ECO:0000313" key="8">
    <source>
        <dbReference type="Proteomes" id="UP001153737"/>
    </source>
</evidence>
<dbReference type="Pfam" id="PF00004">
    <property type="entry name" value="AAA"/>
    <property type="match status" value="1"/>
</dbReference>
<feature type="domain" description="AAA+ ATPase" evidence="6">
    <location>
        <begin position="60"/>
        <end position="202"/>
    </location>
</feature>
<evidence type="ECO:0000313" key="7">
    <source>
        <dbReference type="EMBL" id="CAH1163487.1"/>
    </source>
</evidence>
<proteinExistence type="inferred from homology"/>
<dbReference type="OrthoDB" id="5421at2759"/>
<dbReference type="GO" id="GO:0005524">
    <property type="term" value="F:ATP binding"/>
    <property type="evidence" value="ECO:0007669"/>
    <property type="project" value="UniProtKB-KW"/>
</dbReference>
<reference evidence="7" key="1">
    <citation type="submission" date="2022-01" db="EMBL/GenBank/DDBJ databases">
        <authorList>
            <person name="King R."/>
        </authorList>
    </citation>
    <scope>NUCLEOTIDE SEQUENCE</scope>
</reference>
<dbReference type="InterPro" id="IPR045199">
    <property type="entry name" value="ATAD2-like"/>
</dbReference>